<gene>
    <name evidence="1" type="ORF">BPOR_0032g00150</name>
</gene>
<evidence type="ECO:0000313" key="2">
    <source>
        <dbReference type="Proteomes" id="UP000297280"/>
    </source>
</evidence>
<dbReference type="OrthoDB" id="10432380at2759"/>
<keyword evidence="2" id="KW-1185">Reference proteome</keyword>
<dbReference type="EMBL" id="PQXO01000032">
    <property type="protein sequence ID" value="TGO91295.1"/>
    <property type="molecule type" value="Genomic_DNA"/>
</dbReference>
<dbReference type="AlphaFoldDB" id="A0A4Z1L3B1"/>
<reference evidence="1 2" key="1">
    <citation type="submission" date="2017-12" db="EMBL/GenBank/DDBJ databases">
        <title>Comparative genomics of Botrytis spp.</title>
        <authorList>
            <person name="Valero-Jimenez C.A."/>
            <person name="Tapia P."/>
            <person name="Veloso J."/>
            <person name="Silva-Moreno E."/>
            <person name="Staats M."/>
            <person name="Valdes J.H."/>
            <person name="Van Kan J.A.L."/>
        </authorList>
    </citation>
    <scope>NUCLEOTIDE SEQUENCE [LARGE SCALE GENOMIC DNA]</scope>
    <source>
        <strain evidence="1 2">MUCL3349</strain>
    </source>
</reference>
<name>A0A4Z1L3B1_9HELO</name>
<dbReference type="Proteomes" id="UP000297280">
    <property type="component" value="Unassembled WGS sequence"/>
</dbReference>
<accession>A0A4Z1L3B1</accession>
<sequence length="181" mass="20786">MSTCGRKTAYKGFRSRLEAGQSVNVQGRVGEMIKELMQHEVIMQDLKTGAYARYDDKAIPRGQDAKQRSNRKLHDEESCTYITAWDLVGSTRVDQEKIVDTTFTYKAHLQLLSIKLWIRSHGIFKAKVTDGTDQQLNVLSRRAEQGKSAVIDETRSRIHFRNSRILIDFRGRHKDLMADIS</sequence>
<proteinExistence type="predicted"/>
<organism evidence="1 2">
    <name type="scientific">Botrytis porri</name>
    <dbReference type="NCBI Taxonomy" id="87229"/>
    <lineage>
        <taxon>Eukaryota</taxon>
        <taxon>Fungi</taxon>
        <taxon>Dikarya</taxon>
        <taxon>Ascomycota</taxon>
        <taxon>Pezizomycotina</taxon>
        <taxon>Leotiomycetes</taxon>
        <taxon>Helotiales</taxon>
        <taxon>Sclerotiniaceae</taxon>
        <taxon>Botrytis</taxon>
    </lineage>
</organism>
<comment type="caution">
    <text evidence="1">The sequence shown here is derived from an EMBL/GenBank/DDBJ whole genome shotgun (WGS) entry which is preliminary data.</text>
</comment>
<protein>
    <submittedName>
        <fullName evidence="1">Uncharacterized protein</fullName>
    </submittedName>
</protein>
<evidence type="ECO:0000313" key="1">
    <source>
        <dbReference type="EMBL" id="TGO91295.1"/>
    </source>
</evidence>